<feature type="region of interest" description="Disordered" evidence="1">
    <location>
        <begin position="84"/>
        <end position="106"/>
    </location>
</feature>
<dbReference type="EMBL" id="JANAVB010031018">
    <property type="protein sequence ID" value="KAJ6812639.1"/>
    <property type="molecule type" value="Genomic_DNA"/>
</dbReference>
<reference evidence="2" key="1">
    <citation type="journal article" date="2023" name="GigaByte">
        <title>Genome assembly of the bearded iris, Iris pallida Lam.</title>
        <authorList>
            <person name="Bruccoleri R.E."/>
            <person name="Oakeley E.J."/>
            <person name="Faust A.M.E."/>
            <person name="Altorfer M."/>
            <person name="Dessus-Babus S."/>
            <person name="Burckhardt D."/>
            <person name="Oertli M."/>
            <person name="Naumann U."/>
            <person name="Petersen F."/>
            <person name="Wong J."/>
        </authorList>
    </citation>
    <scope>NUCLEOTIDE SEQUENCE</scope>
    <source>
        <strain evidence="2">GSM-AAB239-AS_SAM_17_03QT</strain>
    </source>
</reference>
<dbReference type="Proteomes" id="UP001140949">
    <property type="component" value="Unassembled WGS sequence"/>
</dbReference>
<accession>A0AAX6F8W8</accession>
<evidence type="ECO:0000256" key="1">
    <source>
        <dbReference type="SAM" id="MobiDB-lite"/>
    </source>
</evidence>
<dbReference type="AlphaFoldDB" id="A0AAX6F8W8"/>
<gene>
    <name evidence="2" type="ORF">M6B38_148665</name>
</gene>
<name>A0AAX6F8W8_IRIPA</name>
<feature type="compositionally biased region" description="Basic and acidic residues" evidence="1">
    <location>
        <begin position="84"/>
        <end position="100"/>
    </location>
</feature>
<protein>
    <submittedName>
        <fullName evidence="2">Pollen-specific leucine-rich repeat extensin-like protein 4</fullName>
    </submittedName>
</protein>
<evidence type="ECO:0000313" key="3">
    <source>
        <dbReference type="Proteomes" id="UP001140949"/>
    </source>
</evidence>
<organism evidence="2 3">
    <name type="scientific">Iris pallida</name>
    <name type="common">Sweet iris</name>
    <dbReference type="NCBI Taxonomy" id="29817"/>
    <lineage>
        <taxon>Eukaryota</taxon>
        <taxon>Viridiplantae</taxon>
        <taxon>Streptophyta</taxon>
        <taxon>Embryophyta</taxon>
        <taxon>Tracheophyta</taxon>
        <taxon>Spermatophyta</taxon>
        <taxon>Magnoliopsida</taxon>
        <taxon>Liliopsida</taxon>
        <taxon>Asparagales</taxon>
        <taxon>Iridaceae</taxon>
        <taxon>Iridoideae</taxon>
        <taxon>Irideae</taxon>
        <taxon>Iris</taxon>
    </lineage>
</organism>
<keyword evidence="3" id="KW-1185">Reference proteome</keyword>
<reference evidence="2" key="2">
    <citation type="submission" date="2023-04" db="EMBL/GenBank/DDBJ databases">
        <authorList>
            <person name="Bruccoleri R.E."/>
            <person name="Oakeley E.J."/>
            <person name="Faust A.-M."/>
            <person name="Dessus-Babus S."/>
            <person name="Altorfer M."/>
            <person name="Burckhardt D."/>
            <person name="Oertli M."/>
            <person name="Naumann U."/>
            <person name="Petersen F."/>
            <person name="Wong J."/>
        </authorList>
    </citation>
    <scope>NUCLEOTIDE SEQUENCE</scope>
    <source>
        <strain evidence="2">GSM-AAB239-AS_SAM_17_03QT</strain>
        <tissue evidence="2">Leaf</tissue>
    </source>
</reference>
<comment type="caution">
    <text evidence="2">The sequence shown here is derived from an EMBL/GenBank/DDBJ whole genome shotgun (WGS) entry which is preliminary data.</text>
</comment>
<proteinExistence type="predicted"/>
<sequence length="106" mass="11719">MSARAQRICAHGDGDLSRVAVSGWKPTPGLDDAGAHQRSHRRLLQRMATRAKPRGGASDLPAGRGHTIWFAGPERVRAWTRADEDARLQEKAATRGERGRGWRGWI</sequence>
<evidence type="ECO:0000313" key="2">
    <source>
        <dbReference type="EMBL" id="KAJ6812639.1"/>
    </source>
</evidence>